<evidence type="ECO:0000313" key="2">
    <source>
        <dbReference type="Proteomes" id="UP000478052"/>
    </source>
</evidence>
<name>A0A6G0VR64_APHCR</name>
<gene>
    <name evidence="1" type="ORF">FWK35_00038338</name>
</gene>
<proteinExistence type="predicted"/>
<comment type="caution">
    <text evidence="1">The sequence shown here is derived from an EMBL/GenBank/DDBJ whole genome shotgun (WGS) entry which is preliminary data.</text>
</comment>
<keyword evidence="2" id="KW-1185">Reference proteome</keyword>
<dbReference type="EMBL" id="VUJU01014000">
    <property type="protein sequence ID" value="KAF0703199.1"/>
    <property type="molecule type" value="Genomic_DNA"/>
</dbReference>
<sequence length="42" mass="4887">FYYQTDLIKIVQFLGFRTVKRDPITLTPLSVRLSPGCINRES</sequence>
<organism evidence="1 2">
    <name type="scientific">Aphis craccivora</name>
    <name type="common">Cowpea aphid</name>
    <dbReference type="NCBI Taxonomy" id="307492"/>
    <lineage>
        <taxon>Eukaryota</taxon>
        <taxon>Metazoa</taxon>
        <taxon>Ecdysozoa</taxon>
        <taxon>Arthropoda</taxon>
        <taxon>Hexapoda</taxon>
        <taxon>Insecta</taxon>
        <taxon>Pterygota</taxon>
        <taxon>Neoptera</taxon>
        <taxon>Paraneoptera</taxon>
        <taxon>Hemiptera</taxon>
        <taxon>Sternorrhyncha</taxon>
        <taxon>Aphidomorpha</taxon>
        <taxon>Aphidoidea</taxon>
        <taxon>Aphididae</taxon>
        <taxon>Aphidini</taxon>
        <taxon>Aphis</taxon>
        <taxon>Aphis</taxon>
    </lineage>
</organism>
<reference evidence="1 2" key="1">
    <citation type="submission" date="2019-08" db="EMBL/GenBank/DDBJ databases">
        <title>Whole genome of Aphis craccivora.</title>
        <authorList>
            <person name="Voronova N.V."/>
            <person name="Shulinski R.S."/>
            <person name="Bandarenka Y.V."/>
            <person name="Zhorov D.G."/>
            <person name="Warner D."/>
        </authorList>
    </citation>
    <scope>NUCLEOTIDE SEQUENCE [LARGE SCALE GENOMIC DNA]</scope>
    <source>
        <strain evidence="1">180601</strain>
        <tissue evidence="1">Whole Body</tissue>
    </source>
</reference>
<feature type="non-terminal residue" evidence="1">
    <location>
        <position position="1"/>
    </location>
</feature>
<dbReference type="Proteomes" id="UP000478052">
    <property type="component" value="Unassembled WGS sequence"/>
</dbReference>
<protein>
    <submittedName>
        <fullName evidence="1">Uncharacterized protein</fullName>
    </submittedName>
</protein>
<accession>A0A6G0VR64</accession>
<dbReference type="AlphaFoldDB" id="A0A6G0VR64"/>
<evidence type="ECO:0000313" key="1">
    <source>
        <dbReference type="EMBL" id="KAF0703199.1"/>
    </source>
</evidence>